<comment type="similarity">
    <text evidence="1">Belongs to the DadA oxidoreductase family.</text>
</comment>
<evidence type="ECO:0000256" key="1">
    <source>
        <dbReference type="ARBA" id="ARBA00009410"/>
    </source>
</evidence>
<accession>A0A1I1XAW8</accession>
<evidence type="ECO:0000313" key="5">
    <source>
        <dbReference type="Proteomes" id="UP000199517"/>
    </source>
</evidence>
<sequence length="421" mass="44074">MHACVLGAGIVGLATAYALQRQGWRVTVIDQGPVGGGASGGNGAQLSYSYVQPLADASVWAQLPKLLFSPDSPLKLRPQWSIHQWRWGAAFLAACNDGTSRRTTGALLALAARSRLAFDALLEREGLACDFTQTGKLVVYRSRAALAAAERQMALQREWGSEQESVSAARCVELEPALAHDASGIAGAIHTPSECAADCRKVCEGLHALLAARGVQFVLGAQVSGFSRDAHGAISAVRVRRGAGTEALPVEADHFVLALGSDSAAWAARLGVRVPVYPLKGYSITLDAPAGAAWAPHVNVTDAARKVVFARIGDRLRVAGMAELVGDDRSIPPDRIARLRATVATVFGHEPGDGADLRPWTGMRPATPTGLPIVGRQPGGPANLWLHTGHGALGFTLSFGTAEQLADALAQELRPHGALAG</sequence>
<dbReference type="GO" id="GO:0055130">
    <property type="term" value="P:D-alanine catabolic process"/>
    <property type="evidence" value="ECO:0007669"/>
    <property type="project" value="TreeGrafter"/>
</dbReference>
<organism evidence="4 5">
    <name type="scientific">Paracidovorax konjaci</name>
    <dbReference type="NCBI Taxonomy" id="32040"/>
    <lineage>
        <taxon>Bacteria</taxon>
        <taxon>Pseudomonadati</taxon>
        <taxon>Pseudomonadota</taxon>
        <taxon>Betaproteobacteria</taxon>
        <taxon>Burkholderiales</taxon>
        <taxon>Comamonadaceae</taxon>
        <taxon>Paracidovorax</taxon>
    </lineage>
</organism>
<gene>
    <name evidence="4" type="ORF">SAMN04489710_112101</name>
</gene>
<dbReference type="SUPFAM" id="SSF54373">
    <property type="entry name" value="FAD-linked reductases, C-terminal domain"/>
    <property type="match status" value="1"/>
</dbReference>
<evidence type="ECO:0000313" key="4">
    <source>
        <dbReference type="EMBL" id="SFE04525.1"/>
    </source>
</evidence>
<dbReference type="EMBL" id="FOMQ01000012">
    <property type="protein sequence ID" value="SFE04525.1"/>
    <property type="molecule type" value="Genomic_DNA"/>
</dbReference>
<dbReference type="RefSeq" id="WP_175526055.1">
    <property type="nucleotide sequence ID" value="NZ_FOMQ01000012.1"/>
</dbReference>
<feature type="domain" description="FAD dependent oxidoreductase" evidence="3">
    <location>
        <begin position="3"/>
        <end position="407"/>
    </location>
</feature>
<dbReference type="STRING" id="32040.SAMN04489710_112101"/>
<dbReference type="PANTHER" id="PTHR13847:SF280">
    <property type="entry name" value="D-AMINO ACID DEHYDROGENASE"/>
    <property type="match status" value="1"/>
</dbReference>
<dbReference type="PANTHER" id="PTHR13847">
    <property type="entry name" value="SARCOSINE DEHYDROGENASE-RELATED"/>
    <property type="match status" value="1"/>
</dbReference>
<dbReference type="GO" id="GO:0005886">
    <property type="term" value="C:plasma membrane"/>
    <property type="evidence" value="ECO:0007669"/>
    <property type="project" value="TreeGrafter"/>
</dbReference>
<dbReference type="GO" id="GO:0008718">
    <property type="term" value="F:D-amino-acid dehydrogenase activity"/>
    <property type="evidence" value="ECO:0007669"/>
    <property type="project" value="TreeGrafter"/>
</dbReference>
<dbReference type="Pfam" id="PF01266">
    <property type="entry name" value="DAO"/>
    <property type="match status" value="1"/>
</dbReference>
<dbReference type="AlphaFoldDB" id="A0A1I1XAW8"/>
<evidence type="ECO:0000256" key="2">
    <source>
        <dbReference type="ARBA" id="ARBA00023002"/>
    </source>
</evidence>
<dbReference type="GO" id="GO:0005737">
    <property type="term" value="C:cytoplasm"/>
    <property type="evidence" value="ECO:0007669"/>
    <property type="project" value="TreeGrafter"/>
</dbReference>
<dbReference type="Gene3D" id="3.30.9.10">
    <property type="entry name" value="D-Amino Acid Oxidase, subunit A, domain 2"/>
    <property type="match status" value="1"/>
</dbReference>
<name>A0A1I1XAW8_9BURK</name>
<dbReference type="Gene3D" id="3.50.50.60">
    <property type="entry name" value="FAD/NAD(P)-binding domain"/>
    <property type="match status" value="2"/>
</dbReference>
<dbReference type="Proteomes" id="UP000199517">
    <property type="component" value="Unassembled WGS sequence"/>
</dbReference>
<dbReference type="SUPFAM" id="SSF51905">
    <property type="entry name" value="FAD/NAD(P)-binding domain"/>
    <property type="match status" value="1"/>
</dbReference>
<reference evidence="5" key="1">
    <citation type="submission" date="2016-10" db="EMBL/GenBank/DDBJ databases">
        <authorList>
            <person name="Varghese N."/>
            <person name="Submissions S."/>
        </authorList>
    </citation>
    <scope>NUCLEOTIDE SEQUENCE [LARGE SCALE GENOMIC DNA]</scope>
    <source>
        <strain evidence="5">DSM 7481</strain>
    </source>
</reference>
<keyword evidence="2" id="KW-0560">Oxidoreductase</keyword>
<keyword evidence="5" id="KW-1185">Reference proteome</keyword>
<protein>
    <submittedName>
        <fullName evidence="4">D-amino-acid dehydrogenase</fullName>
    </submittedName>
</protein>
<proteinExistence type="inferred from homology"/>
<dbReference type="InterPro" id="IPR006076">
    <property type="entry name" value="FAD-dep_OxRdtase"/>
</dbReference>
<dbReference type="InterPro" id="IPR036188">
    <property type="entry name" value="FAD/NAD-bd_sf"/>
</dbReference>
<evidence type="ECO:0000259" key="3">
    <source>
        <dbReference type="Pfam" id="PF01266"/>
    </source>
</evidence>
<dbReference type="NCBIfam" id="NF001933">
    <property type="entry name" value="PRK00711.1"/>
    <property type="match status" value="1"/>
</dbReference>